<proteinExistence type="predicted"/>
<dbReference type="EMBL" id="LNQE01001474">
    <property type="protein sequence ID" value="KUG16910.1"/>
    <property type="molecule type" value="Genomic_DNA"/>
</dbReference>
<name>A0A0W8F801_9ZZZZ</name>
<evidence type="ECO:0000313" key="1">
    <source>
        <dbReference type="EMBL" id="KUG16910.1"/>
    </source>
</evidence>
<comment type="caution">
    <text evidence="1">The sequence shown here is derived from an EMBL/GenBank/DDBJ whole genome shotgun (WGS) entry which is preliminary data.</text>
</comment>
<dbReference type="AlphaFoldDB" id="A0A0W8F801"/>
<accession>A0A0W8F801</accession>
<protein>
    <submittedName>
        <fullName evidence="1">Uncharacterized protein</fullName>
    </submittedName>
</protein>
<gene>
    <name evidence="1" type="ORF">ASZ90_013419</name>
</gene>
<reference evidence="1" key="1">
    <citation type="journal article" date="2015" name="Proc. Natl. Acad. Sci. U.S.A.">
        <title>Networks of energetic and metabolic interactions define dynamics in microbial communities.</title>
        <authorList>
            <person name="Embree M."/>
            <person name="Liu J.K."/>
            <person name="Al-Bassam M.M."/>
            <person name="Zengler K."/>
        </authorList>
    </citation>
    <scope>NUCLEOTIDE SEQUENCE</scope>
</reference>
<organism evidence="1">
    <name type="scientific">hydrocarbon metagenome</name>
    <dbReference type="NCBI Taxonomy" id="938273"/>
    <lineage>
        <taxon>unclassified sequences</taxon>
        <taxon>metagenomes</taxon>
        <taxon>ecological metagenomes</taxon>
    </lineage>
</organism>
<sequence>MIAGKVGWIINFVESAEHRGSGIKTVIREKGIDPFRERI</sequence>